<evidence type="ECO:0000256" key="1">
    <source>
        <dbReference type="SAM" id="Coils"/>
    </source>
</evidence>
<evidence type="ECO:0000313" key="2">
    <source>
        <dbReference type="EMBL" id="GLI58408.1"/>
    </source>
</evidence>
<keyword evidence="1" id="KW-0175">Coiled coil</keyword>
<keyword evidence="3" id="KW-1185">Reference proteome</keyword>
<dbReference type="EMBL" id="BSDZ01000003">
    <property type="protein sequence ID" value="GLI58408.1"/>
    <property type="molecule type" value="Genomic_DNA"/>
</dbReference>
<name>A0ABQ5RMH3_9CHLO</name>
<evidence type="ECO:0000313" key="3">
    <source>
        <dbReference type="Proteomes" id="UP001165090"/>
    </source>
</evidence>
<proteinExistence type="predicted"/>
<dbReference type="Proteomes" id="UP001165090">
    <property type="component" value="Unassembled WGS sequence"/>
</dbReference>
<protein>
    <submittedName>
        <fullName evidence="2">Uncharacterized protein</fullName>
    </submittedName>
</protein>
<reference evidence="2 3" key="1">
    <citation type="journal article" date="2023" name="IScience">
        <title>Expanded male sex-determining region conserved during the evolution of homothallism in the green alga Volvox.</title>
        <authorList>
            <person name="Yamamoto K."/>
            <person name="Matsuzaki R."/>
            <person name="Mahakham W."/>
            <person name="Heman W."/>
            <person name="Sekimoto H."/>
            <person name="Kawachi M."/>
            <person name="Minakuchi Y."/>
            <person name="Toyoda A."/>
            <person name="Nozaki H."/>
        </authorList>
    </citation>
    <scope>NUCLEOTIDE SEQUENCE [LARGE SCALE GENOMIC DNA]</scope>
    <source>
        <strain evidence="2 3">NIES-4468</strain>
    </source>
</reference>
<sequence>MALVAAYPVPLRMVRGHMHWMVGDWVAEHTDLRHNINRLPPTVQLFCQMVDGLRARVAASSRDYPILNLRTAELATADREEAKRAAIEEKEREADALDRLERNGCRVAGGCAEEDELVIVWSDGLVFI</sequence>
<gene>
    <name evidence="2" type="ORF">VaNZ11_000110</name>
</gene>
<organism evidence="2 3">
    <name type="scientific">Volvox africanus</name>
    <dbReference type="NCBI Taxonomy" id="51714"/>
    <lineage>
        <taxon>Eukaryota</taxon>
        <taxon>Viridiplantae</taxon>
        <taxon>Chlorophyta</taxon>
        <taxon>core chlorophytes</taxon>
        <taxon>Chlorophyceae</taxon>
        <taxon>CS clade</taxon>
        <taxon>Chlamydomonadales</taxon>
        <taxon>Volvocaceae</taxon>
        <taxon>Volvox</taxon>
    </lineage>
</organism>
<comment type="caution">
    <text evidence="2">The sequence shown here is derived from an EMBL/GenBank/DDBJ whole genome shotgun (WGS) entry which is preliminary data.</text>
</comment>
<accession>A0ABQ5RMH3</accession>
<feature type="coiled-coil region" evidence="1">
    <location>
        <begin position="72"/>
        <end position="103"/>
    </location>
</feature>